<evidence type="ECO:0000313" key="1">
    <source>
        <dbReference type="EMBL" id="DAF50125.1"/>
    </source>
</evidence>
<dbReference type="EMBL" id="BK032592">
    <property type="protein sequence ID" value="DAF50125.1"/>
    <property type="molecule type" value="Genomic_DNA"/>
</dbReference>
<accession>A0A8S5SGL2</accession>
<reference evidence="1" key="1">
    <citation type="journal article" date="2021" name="Proc. Natl. Acad. Sci. U.S.A.">
        <title>A Catalog of Tens of Thousands of Viruses from Human Metagenomes Reveals Hidden Associations with Chronic Diseases.</title>
        <authorList>
            <person name="Tisza M.J."/>
            <person name="Buck C.B."/>
        </authorList>
    </citation>
    <scope>NUCLEOTIDE SEQUENCE</scope>
    <source>
        <strain evidence="1">CtzyE57</strain>
    </source>
</reference>
<sequence length="38" mass="4433">MYMENARRSDGLVAKQITALETKQTRYDDWKIGKTRSA</sequence>
<proteinExistence type="predicted"/>
<protein>
    <submittedName>
        <fullName evidence="1">Uncharacterized protein</fullName>
    </submittedName>
</protein>
<organism evidence="1">
    <name type="scientific">Siphoviridae sp. ctzyE57</name>
    <dbReference type="NCBI Taxonomy" id="2827982"/>
    <lineage>
        <taxon>Viruses</taxon>
        <taxon>Duplodnaviria</taxon>
        <taxon>Heunggongvirae</taxon>
        <taxon>Uroviricota</taxon>
        <taxon>Caudoviricetes</taxon>
    </lineage>
</organism>
<name>A0A8S5SGL2_9CAUD</name>